<accession>K9AJD3</accession>
<dbReference type="OrthoDB" id="9790390at2"/>
<dbReference type="SUPFAM" id="SSF52833">
    <property type="entry name" value="Thioredoxin-like"/>
    <property type="match status" value="1"/>
</dbReference>
<protein>
    <recommendedName>
        <fullName evidence="2 8">Thioredoxin</fullName>
    </recommendedName>
</protein>
<comment type="similarity">
    <text evidence="1 9">Belongs to the thioredoxin family.</text>
</comment>
<dbReference type="eggNOG" id="COG3118">
    <property type="taxonomic scope" value="Bacteria"/>
</dbReference>
<evidence type="ECO:0000256" key="6">
    <source>
        <dbReference type="ARBA" id="ARBA00023284"/>
    </source>
</evidence>
<evidence type="ECO:0000259" key="12">
    <source>
        <dbReference type="PROSITE" id="PS51352"/>
    </source>
</evidence>
<dbReference type="GO" id="GO:0045454">
    <property type="term" value="P:cell redox homeostasis"/>
    <property type="evidence" value="ECO:0007669"/>
    <property type="project" value="TreeGrafter"/>
</dbReference>
<feature type="site" description="Contributes to redox potential value" evidence="10">
    <location>
        <position position="31"/>
    </location>
</feature>
<evidence type="ECO:0000256" key="8">
    <source>
        <dbReference type="NCBIfam" id="TIGR01068"/>
    </source>
</evidence>
<dbReference type="STRING" id="1229783.C273_09854"/>
<keyword evidence="14" id="KW-1185">Reference proteome</keyword>
<name>K9AJD3_9STAP</name>
<keyword evidence="6 11" id="KW-0676">Redox-active center</keyword>
<dbReference type="PIRSF" id="PIRSF000077">
    <property type="entry name" value="Thioredoxin"/>
    <property type="match status" value="1"/>
</dbReference>
<keyword evidence="5 11" id="KW-1015">Disulfide bond</keyword>
<dbReference type="GO" id="GO:0005829">
    <property type="term" value="C:cytosol"/>
    <property type="evidence" value="ECO:0007669"/>
    <property type="project" value="TreeGrafter"/>
</dbReference>
<evidence type="ECO:0000256" key="3">
    <source>
        <dbReference type="ARBA" id="ARBA00022448"/>
    </source>
</evidence>
<dbReference type="FunFam" id="3.40.30.10:FF:000001">
    <property type="entry name" value="Thioredoxin"/>
    <property type="match status" value="1"/>
</dbReference>
<feature type="active site" description="Nucleophile" evidence="10">
    <location>
        <position position="32"/>
    </location>
</feature>
<evidence type="ECO:0000256" key="10">
    <source>
        <dbReference type="PIRSR" id="PIRSR000077-1"/>
    </source>
</evidence>
<dbReference type="AlphaFoldDB" id="K9AJD3"/>
<dbReference type="GO" id="GO:0015035">
    <property type="term" value="F:protein-disulfide reductase activity"/>
    <property type="evidence" value="ECO:0007669"/>
    <property type="project" value="UniProtKB-UniRule"/>
</dbReference>
<dbReference type="RefSeq" id="WP_009384495.1">
    <property type="nucleotide sequence ID" value="NZ_AMSQ01000019.1"/>
</dbReference>
<dbReference type="PANTHER" id="PTHR45663:SF11">
    <property type="entry name" value="GEO12009P1"/>
    <property type="match status" value="1"/>
</dbReference>
<dbReference type="Gene3D" id="3.40.30.10">
    <property type="entry name" value="Glutaredoxin"/>
    <property type="match status" value="1"/>
</dbReference>
<keyword evidence="3" id="KW-0813">Transport</keyword>
<dbReference type="InterPro" id="IPR036249">
    <property type="entry name" value="Thioredoxin-like_sf"/>
</dbReference>
<dbReference type="PROSITE" id="PS00194">
    <property type="entry name" value="THIOREDOXIN_1"/>
    <property type="match status" value="1"/>
</dbReference>
<feature type="site" description="Deprotonates C-terminal active site Cys" evidence="10">
    <location>
        <position position="23"/>
    </location>
</feature>
<reference evidence="13 14" key="1">
    <citation type="journal article" date="2013" name="Genome Announc.">
        <title>Genome Sequence of Staphylococcus massiliensis Strain S46, Isolated from the Surface of Healthy Human Skin.</title>
        <authorList>
            <person name="Srivastav R."/>
            <person name="Singh A."/>
            <person name="Jangir P.K."/>
            <person name="Kumari C."/>
            <person name="Muduli S."/>
            <person name="Sharma R."/>
        </authorList>
    </citation>
    <scope>NUCLEOTIDE SEQUENCE [LARGE SCALE GENOMIC DNA]</scope>
    <source>
        <strain evidence="13 14">S46</strain>
    </source>
</reference>
<feature type="active site" description="Nucleophile" evidence="10">
    <location>
        <position position="29"/>
    </location>
</feature>
<evidence type="ECO:0000256" key="4">
    <source>
        <dbReference type="ARBA" id="ARBA00022982"/>
    </source>
</evidence>
<sequence>MALIKVTDSNFEEQIKEGVNLVDFWATWCGPCKMIAPVLEELAEDYDGKANILKLDVDENQSTAAKYEVMSIPTLVLFKDGEPVDKVVGFQPKENLAEVIDKHL</sequence>
<dbReference type="PRINTS" id="PR00421">
    <property type="entry name" value="THIOREDOXIN"/>
</dbReference>
<evidence type="ECO:0000256" key="7">
    <source>
        <dbReference type="ARBA" id="ARBA00025303"/>
    </source>
</evidence>
<dbReference type="Proteomes" id="UP000009885">
    <property type="component" value="Unassembled WGS sequence"/>
</dbReference>
<gene>
    <name evidence="13" type="ORF">C273_09854</name>
</gene>
<dbReference type="CDD" id="cd02947">
    <property type="entry name" value="TRX_family"/>
    <property type="match status" value="1"/>
</dbReference>
<dbReference type="PANTHER" id="PTHR45663">
    <property type="entry name" value="GEO12009P1"/>
    <property type="match status" value="1"/>
</dbReference>
<feature type="site" description="Contributes to redox potential value" evidence="10">
    <location>
        <position position="30"/>
    </location>
</feature>
<evidence type="ECO:0000256" key="5">
    <source>
        <dbReference type="ARBA" id="ARBA00023157"/>
    </source>
</evidence>
<feature type="domain" description="Thioredoxin" evidence="12">
    <location>
        <begin position="1"/>
        <end position="104"/>
    </location>
</feature>
<dbReference type="InterPro" id="IPR013766">
    <property type="entry name" value="Thioredoxin_domain"/>
</dbReference>
<dbReference type="NCBIfam" id="TIGR01068">
    <property type="entry name" value="thioredoxin"/>
    <property type="match status" value="1"/>
</dbReference>
<organism evidence="13 14">
    <name type="scientific">Staphylococcus massiliensis S46</name>
    <dbReference type="NCBI Taxonomy" id="1229783"/>
    <lineage>
        <taxon>Bacteria</taxon>
        <taxon>Bacillati</taxon>
        <taxon>Bacillota</taxon>
        <taxon>Bacilli</taxon>
        <taxon>Bacillales</taxon>
        <taxon>Staphylococcaceae</taxon>
        <taxon>Staphylococcus</taxon>
    </lineage>
</organism>
<dbReference type="PROSITE" id="PS51352">
    <property type="entry name" value="THIOREDOXIN_2"/>
    <property type="match status" value="1"/>
</dbReference>
<feature type="disulfide bond" description="Redox-active" evidence="11">
    <location>
        <begin position="29"/>
        <end position="32"/>
    </location>
</feature>
<evidence type="ECO:0000313" key="14">
    <source>
        <dbReference type="Proteomes" id="UP000009885"/>
    </source>
</evidence>
<comment type="caution">
    <text evidence="13">The sequence shown here is derived from an EMBL/GenBank/DDBJ whole genome shotgun (WGS) entry which is preliminary data.</text>
</comment>
<comment type="function">
    <text evidence="7">Component of the thioredoxin-thioredoxin reductase system. Participates in various redox reactions through the reversible oxidation of its active center dithiol to a disulfide and catalyzes dithiol-disulfide exchange reactions.</text>
</comment>
<evidence type="ECO:0000256" key="11">
    <source>
        <dbReference type="PIRSR" id="PIRSR000077-4"/>
    </source>
</evidence>
<dbReference type="InterPro" id="IPR005746">
    <property type="entry name" value="Thioredoxin"/>
</dbReference>
<dbReference type="PATRIC" id="fig|1229783.3.peg.1968"/>
<dbReference type="InterPro" id="IPR017937">
    <property type="entry name" value="Thioredoxin_CS"/>
</dbReference>
<dbReference type="Pfam" id="PF00085">
    <property type="entry name" value="Thioredoxin"/>
    <property type="match status" value="1"/>
</dbReference>
<evidence type="ECO:0000256" key="2">
    <source>
        <dbReference type="ARBA" id="ARBA00020570"/>
    </source>
</evidence>
<evidence type="ECO:0000256" key="1">
    <source>
        <dbReference type="ARBA" id="ARBA00008987"/>
    </source>
</evidence>
<evidence type="ECO:0000256" key="9">
    <source>
        <dbReference type="PIRNR" id="PIRNR000077"/>
    </source>
</evidence>
<evidence type="ECO:0000313" key="13">
    <source>
        <dbReference type="EMBL" id="EKU46206.1"/>
    </source>
</evidence>
<proteinExistence type="inferred from homology"/>
<dbReference type="EMBL" id="AMSQ01000019">
    <property type="protein sequence ID" value="EKU46206.1"/>
    <property type="molecule type" value="Genomic_DNA"/>
</dbReference>
<keyword evidence="4" id="KW-0249">Electron transport</keyword>